<dbReference type="AlphaFoldDB" id="A0A1S7PF09"/>
<evidence type="ECO:0000313" key="3">
    <source>
        <dbReference type="Proteomes" id="UP000191988"/>
    </source>
</evidence>
<sequence>MYEHLRGMTEEQFLEKLKDAQWRLRNLYYILDKHNQTVLFQPNEAQEKFLKRIWHRNIVPKARQRGFSTVIQLLILDACLFNPNQRAAIIAQDQFTAIKIMRNKVEFAYNRLPEFIRNEVGIVVDNTEEKIFTNGSSIQVSTSARGDTLNWLHVSEFGIICFESPLKANKIVTGALAAAGQGIVFIESTAKGRDGHYYKMVMEAKANAEAKKKLTRLQYRLHFASWWDADEYELDSPDDVIITPKDDKYFDELEREIGRPISLRKRAWYVATRLNDYSDEDEMMWQEYPSTVDEAFKVSTEGVILAKQMTIARSQGRITRVPYRPEIPVNTFWDLGVDDDIAIWFHQSVGLMDHFINYFECSSEAYSYVIAEMNKFGYVWGHHFLPHDGDHRRPGRVVIETPKEMLEGLGLRNVHIVPVTPDLMAIGIPALKDDFVNYLIDEQNCAKGILHLDNYRKSWNTNMGVWSDLPKKNGHQHGADAIRQKAQYREEVRRLCGYHVSSSSSSSSRRRSRDPMTL</sequence>
<organism evidence="2 3">
    <name type="scientific">Agrobacterium tomkonis CFBP 6623</name>
    <dbReference type="NCBI Taxonomy" id="1183432"/>
    <lineage>
        <taxon>Bacteria</taxon>
        <taxon>Pseudomonadati</taxon>
        <taxon>Pseudomonadota</taxon>
        <taxon>Alphaproteobacteria</taxon>
        <taxon>Hyphomicrobiales</taxon>
        <taxon>Rhizobiaceae</taxon>
        <taxon>Rhizobium/Agrobacterium group</taxon>
        <taxon>Agrobacterium</taxon>
        <taxon>Agrobacterium tumefaciens complex</taxon>
    </lineage>
</organism>
<feature type="region of interest" description="Disordered" evidence="1">
    <location>
        <begin position="499"/>
        <end position="518"/>
    </location>
</feature>
<evidence type="ECO:0000313" key="2">
    <source>
        <dbReference type="EMBL" id="CUX20145.1"/>
    </source>
</evidence>
<protein>
    <recommendedName>
        <fullName evidence="4">Terminase</fullName>
    </recommendedName>
</protein>
<gene>
    <name evidence="2" type="ORF">AGR3A_Cc250138</name>
</gene>
<evidence type="ECO:0000256" key="1">
    <source>
        <dbReference type="SAM" id="MobiDB-lite"/>
    </source>
</evidence>
<evidence type="ECO:0008006" key="4">
    <source>
        <dbReference type="Google" id="ProtNLM"/>
    </source>
</evidence>
<accession>A0A1S7PF09</accession>
<name>A0A1S7PF09_9HYPH</name>
<dbReference type="InterPro" id="IPR027417">
    <property type="entry name" value="P-loop_NTPase"/>
</dbReference>
<proteinExistence type="predicted"/>
<dbReference type="Proteomes" id="UP000191988">
    <property type="component" value="Unassembled WGS sequence"/>
</dbReference>
<dbReference type="EMBL" id="FBWK01000018">
    <property type="protein sequence ID" value="CUX20145.1"/>
    <property type="molecule type" value="Genomic_DNA"/>
</dbReference>
<dbReference type="Gene3D" id="3.40.50.300">
    <property type="entry name" value="P-loop containing nucleotide triphosphate hydrolases"/>
    <property type="match status" value="1"/>
</dbReference>
<dbReference type="STRING" id="1183432.AGR3A_Cc250138"/>
<keyword evidence="3" id="KW-1185">Reference proteome</keyword>
<reference evidence="3" key="1">
    <citation type="submission" date="2016-01" db="EMBL/GenBank/DDBJ databases">
        <authorList>
            <person name="Regsiter A."/>
            <person name="william w."/>
        </authorList>
    </citation>
    <scope>NUCLEOTIDE SEQUENCE [LARGE SCALE GENOMIC DNA]</scope>
    <source>
        <strain evidence="3">CFBP 6623</strain>
    </source>
</reference>
<dbReference type="RefSeq" id="WP_175415493.1">
    <property type="nucleotide sequence ID" value="NZ_LT009723.1"/>
</dbReference>